<feature type="region of interest" description="Disordered" evidence="1">
    <location>
        <begin position="136"/>
        <end position="169"/>
    </location>
</feature>
<organism evidence="2">
    <name type="scientific">mine drainage metagenome</name>
    <dbReference type="NCBI Taxonomy" id="410659"/>
    <lineage>
        <taxon>unclassified sequences</taxon>
        <taxon>metagenomes</taxon>
        <taxon>ecological metagenomes</taxon>
    </lineage>
</organism>
<evidence type="ECO:0000313" key="2">
    <source>
        <dbReference type="EMBL" id="OIQ71720.1"/>
    </source>
</evidence>
<comment type="caution">
    <text evidence="2">The sequence shown here is derived from an EMBL/GenBank/DDBJ whole genome shotgun (WGS) entry which is preliminary data.</text>
</comment>
<proteinExistence type="predicted"/>
<dbReference type="AlphaFoldDB" id="A0A1J5PLN7"/>
<sequence length="169" mass="18660">MPEVVAQDHTPVFQALGKNLVILQLWAQPGQGIRKNLVLLQLRSAKILQRAQAGAGIGLGKQHVKPQHINLVLVKQPIDHVRQLVARPGPMALLQQTFLVNVDNHNARVDAAWHGPLQAHVVGVIFQAVHKAQIKQPHCAGQRQHNKNQAQTHAHPMNPEKTGLLHRTS</sequence>
<name>A0A1J5PLN7_9ZZZZ</name>
<accession>A0A1J5PLN7</accession>
<evidence type="ECO:0000256" key="1">
    <source>
        <dbReference type="SAM" id="MobiDB-lite"/>
    </source>
</evidence>
<reference evidence="2" key="1">
    <citation type="submission" date="2016-10" db="EMBL/GenBank/DDBJ databases">
        <title>Sequence of Gallionella enrichment culture.</title>
        <authorList>
            <person name="Poehlein A."/>
            <person name="Muehling M."/>
            <person name="Daniel R."/>
        </authorList>
    </citation>
    <scope>NUCLEOTIDE SEQUENCE</scope>
</reference>
<gene>
    <name evidence="2" type="ORF">GALL_466610</name>
</gene>
<protein>
    <submittedName>
        <fullName evidence="2">Uncharacterized protein</fullName>
    </submittedName>
</protein>
<dbReference type="EMBL" id="MLJW01003590">
    <property type="protein sequence ID" value="OIQ71720.1"/>
    <property type="molecule type" value="Genomic_DNA"/>
</dbReference>